<dbReference type="InterPro" id="IPR012961">
    <property type="entry name" value="Ski2/MTR4_C"/>
</dbReference>
<dbReference type="InterPro" id="IPR027417">
    <property type="entry name" value="P-loop_NTPase"/>
</dbReference>
<evidence type="ECO:0000256" key="4">
    <source>
        <dbReference type="ARBA" id="ARBA00022840"/>
    </source>
</evidence>
<keyword evidence="2" id="KW-0378">Hydrolase</keyword>
<reference evidence="6 7" key="1">
    <citation type="submission" date="2020-04" db="EMBL/GenBank/DDBJ databases">
        <authorList>
            <person name="Liu S."/>
        </authorList>
    </citation>
    <scope>NUCLEOTIDE SEQUENCE [LARGE SCALE GENOMIC DNA]</scope>
    <source>
        <strain evidence="6 7">CGMCC 1.15091</strain>
    </source>
</reference>
<dbReference type="SUPFAM" id="SSF52540">
    <property type="entry name" value="P-loop containing nucleoside triphosphate hydrolases"/>
    <property type="match status" value="1"/>
</dbReference>
<keyword evidence="3" id="KW-0347">Helicase</keyword>
<gene>
    <name evidence="6" type="ORF">HER39_07385</name>
</gene>
<organism evidence="6 7">
    <name type="scientific">Arthrobacter deserti</name>
    <dbReference type="NCBI Taxonomy" id="1742687"/>
    <lineage>
        <taxon>Bacteria</taxon>
        <taxon>Bacillati</taxon>
        <taxon>Actinomycetota</taxon>
        <taxon>Actinomycetes</taxon>
        <taxon>Micrococcales</taxon>
        <taxon>Micrococcaceae</taxon>
        <taxon>Arthrobacter</taxon>
    </lineage>
</organism>
<comment type="caution">
    <text evidence="6">The sequence shown here is derived from an EMBL/GenBank/DDBJ whole genome shotgun (WGS) entry which is preliminary data.</text>
</comment>
<evidence type="ECO:0000259" key="5">
    <source>
        <dbReference type="SMART" id="SM01142"/>
    </source>
</evidence>
<dbReference type="Pfam" id="PF08148">
    <property type="entry name" value="DSHCT"/>
    <property type="match status" value="1"/>
</dbReference>
<protein>
    <recommendedName>
        <fullName evidence="5">ATP-dependent RNA helicase Ski2/MTR4 C-terminal domain-containing protein</fullName>
    </recommendedName>
</protein>
<feature type="domain" description="ATP-dependent RNA helicase Ski2/MTR4 C-terminal" evidence="5">
    <location>
        <begin position="145"/>
        <end position="318"/>
    </location>
</feature>
<evidence type="ECO:0000313" key="6">
    <source>
        <dbReference type="EMBL" id="NKX50390.1"/>
    </source>
</evidence>
<evidence type="ECO:0000256" key="2">
    <source>
        <dbReference type="ARBA" id="ARBA00022801"/>
    </source>
</evidence>
<keyword evidence="7" id="KW-1185">Reference proteome</keyword>
<proteinExistence type="predicted"/>
<evidence type="ECO:0000256" key="3">
    <source>
        <dbReference type="ARBA" id="ARBA00022806"/>
    </source>
</evidence>
<dbReference type="EMBL" id="JAAZSR010000086">
    <property type="protein sequence ID" value="NKX50390.1"/>
    <property type="molecule type" value="Genomic_DNA"/>
</dbReference>
<evidence type="ECO:0000256" key="1">
    <source>
        <dbReference type="ARBA" id="ARBA00022741"/>
    </source>
</evidence>
<evidence type="ECO:0000313" key="7">
    <source>
        <dbReference type="Proteomes" id="UP000523795"/>
    </source>
</evidence>
<dbReference type="Gene3D" id="1.10.3380.30">
    <property type="match status" value="1"/>
</dbReference>
<keyword evidence="4" id="KW-0067">ATP-binding</keyword>
<accession>A0ABX1JQI7</accession>
<feature type="non-terminal residue" evidence="6">
    <location>
        <position position="1"/>
    </location>
</feature>
<dbReference type="Proteomes" id="UP000523795">
    <property type="component" value="Unassembled WGS sequence"/>
</dbReference>
<sequence length="318" mass="33747">RAVFATETLALGINMPARTVVLERLEKFNGETLVSLTPGEYTQLTGRAGRRGIDAEGHAVVLWRPGTDPAAVAGPASRRTYPLVSSFRPTYNMAINLVCRWGRQGAAGVLEPSFAHFQDPDAGLGEAFASICEVLAHSGYIGADPQEPAVGGGGQRLRRIYGDRDLLVALGLDRGAFDGLGPEELAALAGALVYRGRNAAAGQPKMPTRALESAARILTGEWAGLRQLEDRHLLRATAEPESALARPLYVWACGGGLPSALEDTGLAAGDFVHWARRAADLLNQLARARPAPQEFGGRCLAALGLIRRDVVARAVLTD</sequence>
<keyword evidence="1" id="KW-0547">Nucleotide-binding</keyword>
<dbReference type="InterPro" id="IPR050699">
    <property type="entry name" value="RNA-DNA_Helicase"/>
</dbReference>
<dbReference type="SMART" id="SM01142">
    <property type="entry name" value="DSHCT"/>
    <property type="match status" value="1"/>
</dbReference>
<name>A0ABX1JQI7_9MICC</name>
<dbReference type="Gene3D" id="3.40.50.300">
    <property type="entry name" value="P-loop containing nucleotide triphosphate hydrolases"/>
    <property type="match status" value="1"/>
</dbReference>
<dbReference type="PANTHER" id="PTHR12131:SF1">
    <property type="entry name" value="ATP-DEPENDENT RNA HELICASE SUPV3L1, MITOCHONDRIAL-RELATED"/>
    <property type="match status" value="1"/>
</dbReference>
<dbReference type="PANTHER" id="PTHR12131">
    <property type="entry name" value="ATP-DEPENDENT RNA AND DNA HELICASE"/>
    <property type="match status" value="1"/>
</dbReference>